<feature type="compositionally biased region" description="Polar residues" evidence="1">
    <location>
        <begin position="585"/>
        <end position="598"/>
    </location>
</feature>
<feature type="compositionally biased region" description="Acidic residues" evidence="1">
    <location>
        <begin position="541"/>
        <end position="579"/>
    </location>
</feature>
<feature type="compositionally biased region" description="Low complexity" evidence="1">
    <location>
        <begin position="889"/>
        <end position="901"/>
    </location>
</feature>
<dbReference type="VEuPathDB" id="FungiDB:CC1G_04393"/>
<sequence length="1043" mass="114565">MQGISTISDIFNRPPSIAEDTLQYTIYPPAAQSDKSSVTTFAACIQSFVQDLLVESKFLWHRDAFEVKVVPNPYYTRPPKDKDKKDGEGEPEYILEGRMRVGDCVDDEWCVVWLLREVSSKWDLAVSVFDSDGEFLLIEAAEALPPWVQPSNSENRVWIYKSRLHLIPLSFISPPSSKKHPRRKLPGRGARGSGGGSDNEDNLNEDDDDEFISVPDALKAIRDPLCQTFAPKGVEEIVWNRISSYPEALKNHVHRTKAYIPADVAKALHHNPALVQRAVETFYTRDAIQLRAAHKMTRFPPPTTALHTVTLTRTAYAQLQGQKFHPPKVFGRWEEREGTREWRWRDVGMKISEAIKDSLRNNPDYLTYIQNLLSTGYFRDEIEGSEKWKELETKAALTFVEVRRADDATRPSFATQVDSAIAQVVSAPPPSTVDDPEDDDAWLNIDESDFDSMLAKAMGSKGNTTTTGTSPRKGQGGEVGEGEAMDTREDGVAGGDGDADRARDEDAFASVQASRLKDLASKVEKFVEGEGDLEGARFEDELLSDEEFSDDEEEFGDGDSDDESDVGGEAMDQDDDGRQDDEHSTTTASYVKQATSRMTESERQAAMNELVAPLKEGEYGQMPARYSQSQRVKPTTIETEVVEDTRGGGVSKASSASSKDGGSTTSLDANGTKTSDEGGGGGVKPLPKTKPIRPPIIPRDKYEGVESDSSDSEPDSEDEENQPQVVGVGDGQGGEGGGEAEFIDMDEEEEEFLEFSRQALGISEEMWEGIVRDRRERGAFLPKSVLKGEKAKEKAKEKGKEKELVPPKPEPKADEPKSQRATAEGQNQANPLDPDAIFDRPKRRQPHSGPRPDANPALDSFEAVMQALDAELEKVKREKNGGGAPTKASTTQKQQQQQQSKPVFGPEPPPPPSSTANSNAKGKGKGKAKAPVSSIPPISESNENEDEEMQFDDDFDIEAAMEQELRAALERADDDESDSDVDMEGGGRRRSTSGSTGKGGEGMDYNLIKNFLESFKSQGGLAGPVGNLAGRLQPGWTLPRDQE</sequence>
<dbReference type="GO" id="GO:0005634">
    <property type="term" value="C:nucleus"/>
    <property type="evidence" value="ECO:0007669"/>
    <property type="project" value="TreeGrafter"/>
</dbReference>
<feature type="region of interest" description="Disordered" evidence="1">
    <location>
        <begin position="458"/>
        <end position="747"/>
    </location>
</feature>
<reference evidence="2 3" key="1">
    <citation type="journal article" date="2010" name="Proc. Natl. Acad. Sci. U.S.A.">
        <title>Insights into evolution of multicellular fungi from the assembled chromosomes of the mushroom Coprinopsis cinerea (Coprinus cinereus).</title>
        <authorList>
            <person name="Stajich J.E."/>
            <person name="Wilke S.K."/>
            <person name="Ahren D."/>
            <person name="Au C.H."/>
            <person name="Birren B.W."/>
            <person name="Borodovsky M."/>
            <person name="Burns C."/>
            <person name="Canback B."/>
            <person name="Casselton L.A."/>
            <person name="Cheng C.K."/>
            <person name="Deng J."/>
            <person name="Dietrich F.S."/>
            <person name="Fargo D.C."/>
            <person name="Farman M.L."/>
            <person name="Gathman A.C."/>
            <person name="Goldberg J."/>
            <person name="Guigo R."/>
            <person name="Hoegger P.J."/>
            <person name="Hooker J.B."/>
            <person name="Huggins A."/>
            <person name="James T.Y."/>
            <person name="Kamada T."/>
            <person name="Kilaru S."/>
            <person name="Kodira C."/>
            <person name="Kues U."/>
            <person name="Kupfer D."/>
            <person name="Kwan H.S."/>
            <person name="Lomsadze A."/>
            <person name="Li W."/>
            <person name="Lilly W.W."/>
            <person name="Ma L.J."/>
            <person name="Mackey A.J."/>
            <person name="Manning G."/>
            <person name="Martin F."/>
            <person name="Muraguchi H."/>
            <person name="Natvig D.O."/>
            <person name="Palmerini H."/>
            <person name="Ramesh M.A."/>
            <person name="Rehmeyer C.J."/>
            <person name="Roe B.A."/>
            <person name="Shenoy N."/>
            <person name="Stanke M."/>
            <person name="Ter-Hovhannisyan V."/>
            <person name="Tunlid A."/>
            <person name="Velagapudi R."/>
            <person name="Vision T.J."/>
            <person name="Zeng Q."/>
            <person name="Zolan M.E."/>
            <person name="Pukkila P.J."/>
        </authorList>
    </citation>
    <scope>NUCLEOTIDE SEQUENCE [LARGE SCALE GENOMIC DNA]</scope>
    <source>
        <strain evidence="3">Okayama-7 / 130 / ATCC MYA-4618 / FGSC 9003</strain>
    </source>
</reference>
<evidence type="ECO:0000313" key="2">
    <source>
        <dbReference type="EMBL" id="EAU93414.2"/>
    </source>
</evidence>
<dbReference type="RefSeq" id="XP_001828422.2">
    <property type="nucleotide sequence ID" value="XM_001828370.2"/>
</dbReference>
<evidence type="ECO:0008006" key="4">
    <source>
        <dbReference type="Google" id="ProtNLM"/>
    </source>
</evidence>
<protein>
    <recommendedName>
        <fullName evidence="4">SGT1-domain-containing protein</fullName>
    </recommendedName>
</protein>
<feature type="region of interest" description="Disordered" evidence="1">
    <location>
        <begin position="175"/>
        <end position="209"/>
    </location>
</feature>
<dbReference type="HOGENOM" id="CLU_006241_1_0_1"/>
<feature type="compositionally biased region" description="Acidic residues" evidence="1">
    <location>
        <begin position="705"/>
        <end position="721"/>
    </location>
</feature>
<dbReference type="OrthoDB" id="27237at2759"/>
<feature type="compositionally biased region" description="Basic and acidic residues" evidence="1">
    <location>
        <begin position="515"/>
        <end position="540"/>
    </location>
</feature>
<dbReference type="PANTHER" id="PTHR13060:SF0">
    <property type="entry name" value="PROTEIN ECDYSONELESS HOMOLOG"/>
    <property type="match status" value="1"/>
</dbReference>
<dbReference type="InterPro" id="IPR010770">
    <property type="entry name" value="Ecd"/>
</dbReference>
<dbReference type="STRING" id="240176.A8N0H2"/>
<organism evidence="2 3">
    <name type="scientific">Coprinopsis cinerea (strain Okayama-7 / 130 / ATCC MYA-4618 / FGSC 9003)</name>
    <name type="common">Inky cap fungus</name>
    <name type="synonym">Hormographiella aspergillata</name>
    <dbReference type="NCBI Taxonomy" id="240176"/>
    <lineage>
        <taxon>Eukaryota</taxon>
        <taxon>Fungi</taxon>
        <taxon>Dikarya</taxon>
        <taxon>Basidiomycota</taxon>
        <taxon>Agaricomycotina</taxon>
        <taxon>Agaricomycetes</taxon>
        <taxon>Agaricomycetidae</taxon>
        <taxon>Agaricales</taxon>
        <taxon>Agaricineae</taxon>
        <taxon>Psathyrellaceae</taxon>
        <taxon>Coprinopsis</taxon>
    </lineage>
</organism>
<dbReference type="EMBL" id="AACS02000001">
    <property type="protein sequence ID" value="EAU93414.2"/>
    <property type="molecule type" value="Genomic_DNA"/>
</dbReference>
<evidence type="ECO:0000256" key="1">
    <source>
        <dbReference type="SAM" id="MobiDB-lite"/>
    </source>
</evidence>
<comment type="caution">
    <text evidence="2">The sequence shown here is derived from an EMBL/GenBank/DDBJ whole genome shotgun (WGS) entry which is preliminary data.</text>
</comment>
<feature type="compositionally biased region" description="Basic and acidic residues" evidence="1">
    <location>
        <begin position="871"/>
        <end position="880"/>
    </location>
</feature>
<dbReference type="FunCoup" id="A8N0H2">
    <property type="interactions" value="727"/>
</dbReference>
<dbReference type="InParanoid" id="A8N0H2"/>
<dbReference type="OMA" id="AHKMSRF"/>
<dbReference type="AlphaFoldDB" id="A8N0H2"/>
<feature type="compositionally biased region" description="Polar residues" evidence="1">
    <location>
        <begin position="819"/>
        <end position="830"/>
    </location>
</feature>
<name>A8N0H2_COPC7</name>
<feature type="compositionally biased region" description="Basic residues" evidence="1">
    <location>
        <begin position="177"/>
        <end position="186"/>
    </location>
</feature>
<feature type="compositionally biased region" description="Polar residues" evidence="1">
    <location>
        <begin position="626"/>
        <end position="638"/>
    </location>
</feature>
<gene>
    <name evidence="2" type="ORF">CC1G_04393</name>
</gene>
<dbReference type="PANTHER" id="PTHR13060">
    <property type="entry name" value="SGT1 PROTEIN HSGT1 SUPPRESSOR OF GCR2"/>
    <property type="match status" value="1"/>
</dbReference>
<evidence type="ECO:0000313" key="3">
    <source>
        <dbReference type="Proteomes" id="UP000001861"/>
    </source>
</evidence>
<feature type="region of interest" description="Disordered" evidence="1">
    <location>
        <begin position="775"/>
        <end position="1004"/>
    </location>
</feature>
<dbReference type="GeneID" id="6004845"/>
<proteinExistence type="predicted"/>
<feature type="compositionally biased region" description="Basic and acidic residues" evidence="1">
    <location>
        <begin position="786"/>
        <end position="818"/>
    </location>
</feature>
<keyword evidence="3" id="KW-1185">Reference proteome</keyword>
<feature type="compositionally biased region" description="Acidic residues" evidence="1">
    <location>
        <begin position="198"/>
        <end position="209"/>
    </location>
</feature>
<dbReference type="Proteomes" id="UP000001861">
    <property type="component" value="Unassembled WGS sequence"/>
</dbReference>
<feature type="compositionally biased region" description="Low complexity" evidence="1">
    <location>
        <begin position="651"/>
        <end position="666"/>
    </location>
</feature>
<feature type="compositionally biased region" description="Acidic residues" evidence="1">
    <location>
        <begin position="942"/>
        <end position="961"/>
    </location>
</feature>
<dbReference type="KEGG" id="cci:CC1G_04393"/>
<dbReference type="eggNOG" id="KOG2406">
    <property type="taxonomic scope" value="Eukaryota"/>
</dbReference>
<dbReference type="Pfam" id="PF07093">
    <property type="entry name" value="SGT1"/>
    <property type="match status" value="2"/>
</dbReference>
<feature type="compositionally biased region" description="Acidic residues" evidence="1">
    <location>
        <begin position="972"/>
        <end position="983"/>
    </location>
</feature>
<accession>A8N0H2</accession>
<feature type="compositionally biased region" description="Gly residues" evidence="1">
    <location>
        <begin position="728"/>
        <end position="739"/>
    </location>
</feature>